<evidence type="ECO:0008006" key="4">
    <source>
        <dbReference type="Google" id="ProtNLM"/>
    </source>
</evidence>
<dbReference type="EMBL" id="AMQN01002348">
    <property type="status" value="NOT_ANNOTATED_CDS"/>
    <property type="molecule type" value="Genomic_DNA"/>
</dbReference>
<organism evidence="1">
    <name type="scientific">Capitella teleta</name>
    <name type="common">Polychaete worm</name>
    <dbReference type="NCBI Taxonomy" id="283909"/>
    <lineage>
        <taxon>Eukaryota</taxon>
        <taxon>Metazoa</taxon>
        <taxon>Spiralia</taxon>
        <taxon>Lophotrochozoa</taxon>
        <taxon>Annelida</taxon>
        <taxon>Polychaeta</taxon>
        <taxon>Sedentaria</taxon>
        <taxon>Scolecida</taxon>
        <taxon>Capitellidae</taxon>
        <taxon>Capitella</taxon>
    </lineage>
</organism>
<dbReference type="Gene3D" id="3.30.40.10">
    <property type="entry name" value="Zinc/RING finger domain, C3HC4 (zinc finger)"/>
    <property type="match status" value="1"/>
</dbReference>
<evidence type="ECO:0000313" key="1">
    <source>
        <dbReference type="EMBL" id="ELT95942.1"/>
    </source>
</evidence>
<dbReference type="Proteomes" id="UP000014760">
    <property type="component" value="Unassembled WGS sequence"/>
</dbReference>
<name>R7TQU7_CAPTE</name>
<dbReference type="STRING" id="283909.R7TQU7"/>
<proteinExistence type="predicted"/>
<dbReference type="InterPro" id="IPR013083">
    <property type="entry name" value="Znf_RING/FYVE/PHD"/>
</dbReference>
<reference evidence="3" key="1">
    <citation type="submission" date="2012-12" db="EMBL/GenBank/DDBJ databases">
        <authorList>
            <person name="Hellsten U."/>
            <person name="Grimwood J."/>
            <person name="Chapman J.A."/>
            <person name="Shapiro H."/>
            <person name="Aerts A."/>
            <person name="Otillar R.P."/>
            <person name="Terry A.Y."/>
            <person name="Boore J.L."/>
            <person name="Simakov O."/>
            <person name="Marletaz F."/>
            <person name="Cho S.-J."/>
            <person name="Edsinger-Gonzales E."/>
            <person name="Havlak P."/>
            <person name="Kuo D.-H."/>
            <person name="Larsson T."/>
            <person name="Lv J."/>
            <person name="Arendt D."/>
            <person name="Savage R."/>
            <person name="Osoegawa K."/>
            <person name="de Jong P."/>
            <person name="Lindberg D.R."/>
            <person name="Seaver E.C."/>
            <person name="Weisblat D.A."/>
            <person name="Putnam N.H."/>
            <person name="Grigoriev I.V."/>
            <person name="Rokhsar D.S."/>
        </authorList>
    </citation>
    <scope>NUCLEOTIDE SEQUENCE</scope>
    <source>
        <strain evidence="3">I ESC-2004</strain>
    </source>
</reference>
<sequence length="212" mass="24929">MGCTWFHPSCAEVDTVPQEEEDWYCSQVCRDCPEYRYCHCHRRTGNEDAMVECEAAERCRHHEWYHMECVGLRSEELPGNFFLFADQNKSFMKFFVSDVWFCSDDCRSDPSDSVDHIAEYSKAILYQGLRHRVFRSAIRQGNGIVIMQHWRLNIMDFWNKRHPKYMILAHNMLIGMLKRSNGVYTDAQAARCAELSGGHFQGVGVMFRPKHR</sequence>
<protein>
    <recommendedName>
        <fullName evidence="4">Zinc finger PHD-type domain-containing protein</fullName>
    </recommendedName>
</protein>
<dbReference type="SUPFAM" id="SSF57903">
    <property type="entry name" value="FYVE/PHD zinc finger"/>
    <property type="match status" value="1"/>
</dbReference>
<evidence type="ECO:0000313" key="2">
    <source>
        <dbReference type="EnsemblMetazoa" id="CapteP186661"/>
    </source>
</evidence>
<accession>R7TQU7</accession>
<dbReference type="HOGENOM" id="CLU_1300733_0_0_1"/>
<dbReference type="AlphaFoldDB" id="R7TQU7"/>
<dbReference type="InterPro" id="IPR011011">
    <property type="entry name" value="Znf_FYVE_PHD"/>
</dbReference>
<gene>
    <name evidence="1" type="ORF">CAPTEDRAFT_186661</name>
</gene>
<keyword evidence="3" id="KW-1185">Reference proteome</keyword>
<evidence type="ECO:0000313" key="3">
    <source>
        <dbReference type="Proteomes" id="UP000014760"/>
    </source>
</evidence>
<dbReference type="EnsemblMetazoa" id="CapteT186661">
    <property type="protein sequence ID" value="CapteP186661"/>
    <property type="gene ID" value="CapteG186661"/>
</dbReference>
<reference evidence="1 3" key="2">
    <citation type="journal article" date="2013" name="Nature">
        <title>Insights into bilaterian evolution from three spiralian genomes.</title>
        <authorList>
            <person name="Simakov O."/>
            <person name="Marletaz F."/>
            <person name="Cho S.J."/>
            <person name="Edsinger-Gonzales E."/>
            <person name="Havlak P."/>
            <person name="Hellsten U."/>
            <person name="Kuo D.H."/>
            <person name="Larsson T."/>
            <person name="Lv J."/>
            <person name="Arendt D."/>
            <person name="Savage R."/>
            <person name="Osoegawa K."/>
            <person name="de Jong P."/>
            <person name="Grimwood J."/>
            <person name="Chapman J.A."/>
            <person name="Shapiro H."/>
            <person name="Aerts A."/>
            <person name="Otillar R.P."/>
            <person name="Terry A.Y."/>
            <person name="Boore J.L."/>
            <person name="Grigoriev I.V."/>
            <person name="Lindberg D.R."/>
            <person name="Seaver E.C."/>
            <person name="Weisblat D.A."/>
            <person name="Putnam N.H."/>
            <person name="Rokhsar D.S."/>
        </authorList>
    </citation>
    <scope>NUCLEOTIDE SEQUENCE</scope>
    <source>
        <strain evidence="1 3">I ESC-2004</strain>
    </source>
</reference>
<dbReference type="EMBL" id="KB308962">
    <property type="protein sequence ID" value="ELT95942.1"/>
    <property type="molecule type" value="Genomic_DNA"/>
</dbReference>
<dbReference type="OMA" id="MWNRTIN"/>
<reference evidence="2" key="3">
    <citation type="submission" date="2015-06" db="UniProtKB">
        <authorList>
            <consortium name="EnsemblMetazoa"/>
        </authorList>
    </citation>
    <scope>IDENTIFICATION</scope>
</reference>
<dbReference type="OrthoDB" id="6150904at2759"/>